<proteinExistence type="predicted"/>
<dbReference type="RefSeq" id="WP_251798426.1">
    <property type="nucleotide sequence ID" value="NZ_JAMQOL010000016.1"/>
</dbReference>
<dbReference type="InterPro" id="IPR023214">
    <property type="entry name" value="HAD_sf"/>
</dbReference>
<dbReference type="PANTHER" id="PTHR43611">
    <property type="entry name" value="ALPHA-D-GLUCOSE 1-PHOSPHATE PHOSPHATASE"/>
    <property type="match status" value="1"/>
</dbReference>
<sequence length="99" mass="11052">MIDTLLLDVDGVLQLYARRPAVTGILTSYELGSRKPQRAFFDTVLTRVRRRAHQCLFVDDTPAYLDGAARSGIATIHYRDNNQVRAELAARGLLPPRVG</sequence>
<dbReference type="PANTHER" id="PTHR43611:SF3">
    <property type="entry name" value="FLAVIN MONONUCLEOTIDE HYDROLASE 1, CHLOROPLATIC"/>
    <property type="match status" value="1"/>
</dbReference>
<keyword evidence="2" id="KW-1185">Reference proteome</keyword>
<organism evidence="1 2">
    <name type="scientific">Paractinoplanes hotanensis</name>
    <dbReference type="NCBI Taxonomy" id="2906497"/>
    <lineage>
        <taxon>Bacteria</taxon>
        <taxon>Bacillati</taxon>
        <taxon>Actinomycetota</taxon>
        <taxon>Actinomycetes</taxon>
        <taxon>Micromonosporales</taxon>
        <taxon>Micromonosporaceae</taxon>
        <taxon>Paractinoplanes</taxon>
    </lineage>
</organism>
<gene>
    <name evidence="1" type="ORF">LXN57_13505</name>
</gene>
<comment type="caution">
    <text evidence="1">The sequence shown here is derived from an EMBL/GenBank/DDBJ whole genome shotgun (WGS) entry which is preliminary data.</text>
</comment>
<evidence type="ECO:0000313" key="1">
    <source>
        <dbReference type="EMBL" id="MCM4078586.1"/>
    </source>
</evidence>
<dbReference type="Gene3D" id="3.40.50.1000">
    <property type="entry name" value="HAD superfamily/HAD-like"/>
    <property type="match status" value="1"/>
</dbReference>
<protein>
    <submittedName>
        <fullName evidence="1">HAD-IA family hydrolase</fullName>
    </submittedName>
</protein>
<evidence type="ECO:0000313" key="2">
    <source>
        <dbReference type="Proteomes" id="UP001523216"/>
    </source>
</evidence>
<keyword evidence="1" id="KW-0378">Hydrolase</keyword>
<accession>A0ABT0XXT2</accession>
<dbReference type="InterPro" id="IPR006439">
    <property type="entry name" value="HAD-SF_hydro_IA"/>
</dbReference>
<dbReference type="NCBIfam" id="TIGR01509">
    <property type="entry name" value="HAD-SF-IA-v3"/>
    <property type="match status" value="1"/>
</dbReference>
<dbReference type="SUPFAM" id="SSF56784">
    <property type="entry name" value="HAD-like"/>
    <property type="match status" value="1"/>
</dbReference>
<dbReference type="InterPro" id="IPR036412">
    <property type="entry name" value="HAD-like_sf"/>
</dbReference>
<name>A0ABT0XXT2_9ACTN</name>
<reference evidence="1 2" key="1">
    <citation type="submission" date="2022-06" db="EMBL/GenBank/DDBJ databases">
        <title>Actinoplanes abujensis sp. nov., isolated from Nigerian arid soil.</title>
        <authorList>
            <person name="Ding P."/>
        </authorList>
    </citation>
    <scope>NUCLEOTIDE SEQUENCE [LARGE SCALE GENOMIC DNA]</scope>
    <source>
        <strain evidence="2">TRM88002</strain>
    </source>
</reference>
<dbReference type="GO" id="GO:0016787">
    <property type="term" value="F:hydrolase activity"/>
    <property type="evidence" value="ECO:0007669"/>
    <property type="project" value="UniProtKB-KW"/>
</dbReference>
<dbReference type="EMBL" id="JAMQOL010000016">
    <property type="protein sequence ID" value="MCM4078586.1"/>
    <property type="molecule type" value="Genomic_DNA"/>
</dbReference>
<dbReference type="Proteomes" id="UP001523216">
    <property type="component" value="Unassembled WGS sequence"/>
</dbReference>